<proteinExistence type="predicted"/>
<dbReference type="OrthoDB" id="62952at2759"/>
<dbReference type="PANTHER" id="PTHR42085">
    <property type="entry name" value="F-BOX DOMAIN-CONTAINING PROTEIN"/>
    <property type="match status" value="1"/>
</dbReference>
<reference evidence="1 2" key="1">
    <citation type="journal article" date="2018" name="Front. Microbiol.">
        <title>Genome-Wide Analysis of Corynespora cassiicola Leaf Fall Disease Putative Effectors.</title>
        <authorList>
            <person name="Lopez D."/>
            <person name="Ribeiro S."/>
            <person name="Label P."/>
            <person name="Fumanal B."/>
            <person name="Venisse J.S."/>
            <person name="Kohler A."/>
            <person name="de Oliveira R.R."/>
            <person name="Labutti K."/>
            <person name="Lipzen A."/>
            <person name="Lail K."/>
            <person name="Bauer D."/>
            <person name="Ohm R.A."/>
            <person name="Barry K.W."/>
            <person name="Spatafora J."/>
            <person name="Grigoriev I.V."/>
            <person name="Martin F.M."/>
            <person name="Pujade-Renaud V."/>
        </authorList>
    </citation>
    <scope>NUCLEOTIDE SEQUENCE [LARGE SCALE GENOMIC DNA]</scope>
    <source>
        <strain evidence="1 2">Philippines</strain>
    </source>
</reference>
<evidence type="ECO:0000313" key="2">
    <source>
        <dbReference type="Proteomes" id="UP000240883"/>
    </source>
</evidence>
<dbReference type="EMBL" id="KZ678145">
    <property type="protein sequence ID" value="PSN61125.1"/>
    <property type="molecule type" value="Genomic_DNA"/>
</dbReference>
<accession>A0A2T2N6R7</accession>
<dbReference type="PANTHER" id="PTHR42085:SF2">
    <property type="entry name" value="F-BOX DOMAIN-CONTAINING PROTEIN"/>
    <property type="match status" value="1"/>
</dbReference>
<gene>
    <name evidence="1" type="ORF">BS50DRAFT_154489</name>
</gene>
<name>A0A2T2N6R7_CORCC</name>
<sequence length="476" mass="52731">MTTAAKRDSMEATMEAVNAKLEGTKLESQPSNKRAIGLTDLPPSVRNNIYKYALDTELVNVGESPVSYSHTMKDGVLSFKASRSPFPVNTALFYVNKQISKEALQYFYSKNLWVKFDVFSADARHAKTMLEDSGVLFSTAEPSTLDALKQHAMELTLVEKNSAQKRAIVMFPAQYLPRLINFMDMASRASGAWAPGHKIFINVMNTYDFATSRLQGDLLELFRLLNNMGGANVDPANLLPGYADNLQASMLEATFTADSWLESVGKIVDRANEAREKGEWDMANQQGQAAVIAMTYGFLTRAEQLHSANEELLKEIQRLRWRCELGIARALFEKQKSATSTSGWLNDADIPLEKRKEVATDVMAAETAASRALSLATDSPSPASNPWFQSLPTELIPPNKAEWFTDAERGSTWFVCGLIHAALGEALFAAGDLERACGLNPDGEGFENEFKKIRESIDFTQRPGMRLKEAVRLARG</sequence>
<keyword evidence="2" id="KW-1185">Reference proteome</keyword>
<dbReference type="Proteomes" id="UP000240883">
    <property type="component" value="Unassembled WGS sequence"/>
</dbReference>
<dbReference type="InterPro" id="IPR038883">
    <property type="entry name" value="AN11006-like"/>
</dbReference>
<dbReference type="AlphaFoldDB" id="A0A2T2N6R7"/>
<evidence type="ECO:0000313" key="1">
    <source>
        <dbReference type="EMBL" id="PSN61125.1"/>
    </source>
</evidence>
<organism evidence="1 2">
    <name type="scientific">Corynespora cassiicola Philippines</name>
    <dbReference type="NCBI Taxonomy" id="1448308"/>
    <lineage>
        <taxon>Eukaryota</taxon>
        <taxon>Fungi</taxon>
        <taxon>Dikarya</taxon>
        <taxon>Ascomycota</taxon>
        <taxon>Pezizomycotina</taxon>
        <taxon>Dothideomycetes</taxon>
        <taxon>Pleosporomycetidae</taxon>
        <taxon>Pleosporales</taxon>
        <taxon>Corynesporascaceae</taxon>
        <taxon>Corynespora</taxon>
    </lineage>
</organism>
<protein>
    <submittedName>
        <fullName evidence="1">Uncharacterized protein</fullName>
    </submittedName>
</protein>